<dbReference type="InterPro" id="IPR011010">
    <property type="entry name" value="DNA_brk_join_enz"/>
</dbReference>
<keyword evidence="13" id="KW-1185">Reference proteome</keyword>
<dbReference type="PROSITE" id="PS51898">
    <property type="entry name" value="TYR_RECOMBINASE"/>
    <property type="match status" value="1"/>
</dbReference>
<protein>
    <submittedName>
        <fullName evidence="12">Integrase</fullName>
    </submittedName>
</protein>
<evidence type="ECO:0000313" key="13">
    <source>
        <dbReference type="Proteomes" id="UP000062788"/>
    </source>
</evidence>
<feature type="domain" description="Core-binding (CB)" evidence="11">
    <location>
        <begin position="38"/>
        <end position="145"/>
    </location>
</feature>
<dbReference type="RefSeq" id="WP_059519701.1">
    <property type="nucleotide sequence ID" value="NZ_CP013449.1"/>
</dbReference>
<evidence type="ECO:0000256" key="5">
    <source>
        <dbReference type="ARBA" id="ARBA00022908"/>
    </source>
</evidence>
<dbReference type="Gene3D" id="1.10.443.10">
    <property type="entry name" value="Intergrase catalytic core"/>
    <property type="match status" value="1"/>
</dbReference>
<keyword evidence="5" id="KW-0229">DNA integration</keyword>
<name>A0A103DY03_9BURK</name>
<dbReference type="InterPro" id="IPR050090">
    <property type="entry name" value="Tyrosine_recombinase_XerCD"/>
</dbReference>
<comment type="caution">
    <text evidence="12">The sequence shown here is derived from an EMBL/GenBank/DDBJ whole genome shotgun (WGS) entry which is preliminary data.</text>
</comment>
<evidence type="ECO:0000259" key="10">
    <source>
        <dbReference type="PROSITE" id="PS51898"/>
    </source>
</evidence>
<keyword evidence="7" id="KW-0233">DNA recombination</keyword>
<dbReference type="InterPro" id="IPR044068">
    <property type="entry name" value="CB"/>
</dbReference>
<keyword evidence="8" id="KW-0131">Cell cycle</keyword>
<evidence type="ECO:0000256" key="3">
    <source>
        <dbReference type="ARBA" id="ARBA00022618"/>
    </source>
</evidence>
<evidence type="ECO:0000256" key="1">
    <source>
        <dbReference type="ARBA" id="ARBA00004496"/>
    </source>
</evidence>
<dbReference type="PANTHER" id="PTHR30349:SF77">
    <property type="entry name" value="TYROSINE RECOMBINASE XERC"/>
    <property type="match status" value="1"/>
</dbReference>
<dbReference type="InterPro" id="IPR002104">
    <property type="entry name" value="Integrase_catalytic"/>
</dbReference>
<keyword evidence="6 9" id="KW-0238">DNA-binding</keyword>
<keyword evidence="2" id="KW-0963">Cytoplasm</keyword>
<evidence type="ECO:0000256" key="4">
    <source>
        <dbReference type="ARBA" id="ARBA00022829"/>
    </source>
</evidence>
<reference evidence="12 13" key="1">
    <citation type="submission" date="2015-11" db="EMBL/GenBank/DDBJ databases">
        <title>Expanding the genomic diversity of Burkholderia species for the development of highly accurate diagnostics.</title>
        <authorList>
            <person name="Sahl J."/>
            <person name="Keim P."/>
            <person name="Wagner D."/>
        </authorList>
    </citation>
    <scope>NUCLEOTIDE SEQUENCE [LARGE SCALE GENOMIC DNA]</scope>
    <source>
        <strain evidence="12 13">TSV85</strain>
    </source>
</reference>
<evidence type="ECO:0000256" key="2">
    <source>
        <dbReference type="ARBA" id="ARBA00022490"/>
    </source>
</evidence>
<dbReference type="Gene3D" id="1.10.150.130">
    <property type="match status" value="1"/>
</dbReference>
<dbReference type="AlphaFoldDB" id="A0A103DY03"/>
<comment type="subcellular location">
    <subcellularLocation>
        <location evidence="1">Cytoplasm</location>
    </subcellularLocation>
</comment>
<evidence type="ECO:0000313" key="12">
    <source>
        <dbReference type="EMBL" id="KVE24481.1"/>
    </source>
</evidence>
<evidence type="ECO:0000256" key="7">
    <source>
        <dbReference type="ARBA" id="ARBA00023172"/>
    </source>
</evidence>
<dbReference type="GO" id="GO:0006310">
    <property type="term" value="P:DNA recombination"/>
    <property type="evidence" value="ECO:0007669"/>
    <property type="project" value="UniProtKB-KW"/>
</dbReference>
<dbReference type="GO" id="GO:0051301">
    <property type="term" value="P:cell division"/>
    <property type="evidence" value="ECO:0007669"/>
    <property type="project" value="UniProtKB-KW"/>
</dbReference>
<organism evidence="12 13">
    <name type="scientific">Burkholderia singularis</name>
    <dbReference type="NCBI Taxonomy" id="1503053"/>
    <lineage>
        <taxon>Bacteria</taxon>
        <taxon>Pseudomonadati</taxon>
        <taxon>Pseudomonadota</taxon>
        <taxon>Betaproteobacteria</taxon>
        <taxon>Burkholderiales</taxon>
        <taxon>Burkholderiaceae</taxon>
        <taxon>Burkholderia</taxon>
        <taxon>pseudomallei group</taxon>
    </lineage>
</organism>
<dbReference type="Proteomes" id="UP000062788">
    <property type="component" value="Unassembled WGS sequence"/>
</dbReference>
<keyword evidence="3" id="KW-0132">Cell division</keyword>
<evidence type="ECO:0000256" key="6">
    <source>
        <dbReference type="ARBA" id="ARBA00023125"/>
    </source>
</evidence>
<evidence type="ECO:0000256" key="9">
    <source>
        <dbReference type="PROSITE-ProRule" id="PRU01248"/>
    </source>
</evidence>
<evidence type="ECO:0000256" key="8">
    <source>
        <dbReference type="ARBA" id="ARBA00023306"/>
    </source>
</evidence>
<dbReference type="EMBL" id="LOWA01000054">
    <property type="protein sequence ID" value="KVE24481.1"/>
    <property type="molecule type" value="Genomic_DNA"/>
</dbReference>
<accession>A0A103DY03</accession>
<dbReference type="GO" id="GO:0005737">
    <property type="term" value="C:cytoplasm"/>
    <property type="evidence" value="ECO:0007669"/>
    <property type="project" value="UniProtKB-SubCell"/>
</dbReference>
<dbReference type="PROSITE" id="PS51900">
    <property type="entry name" value="CB"/>
    <property type="match status" value="1"/>
</dbReference>
<dbReference type="GO" id="GO:0007059">
    <property type="term" value="P:chromosome segregation"/>
    <property type="evidence" value="ECO:0007669"/>
    <property type="project" value="UniProtKB-KW"/>
</dbReference>
<keyword evidence="4" id="KW-0159">Chromosome partition</keyword>
<dbReference type="PANTHER" id="PTHR30349">
    <property type="entry name" value="PHAGE INTEGRASE-RELATED"/>
    <property type="match status" value="1"/>
</dbReference>
<dbReference type="InterPro" id="IPR013762">
    <property type="entry name" value="Integrase-like_cat_sf"/>
</dbReference>
<dbReference type="SUPFAM" id="SSF56349">
    <property type="entry name" value="DNA breaking-rejoining enzymes"/>
    <property type="match status" value="1"/>
</dbReference>
<sequence>MKTTLVAPRPLDVLELPDDLAGRTGVNRAAGRRQIAADDDLAAVRAWLARVADKQTTFENYRKEAERLLLWSIVQLGKPLSSLTHEDLLVYRRFLADPQPRARWVATGRKFPRDDPRWRPFHGPLAASSQRQAMVILNALFSWLVGAGYLAGNPLSLSRQRARRASPRVTRFLERDLWQEVKIYIDSLPRDTDRERERYWRARWLFTLLYLGGLRISEVSGNTMGRFFCRRDADGHERWWLEVTGKGDKERLVPASAEMMAELGRYRRERGLPVLPGSHEDTPLVLPLGKSMKPLTRAALHTIVKGIFAGAAEKLRLRGDEYAARAAQLERASAHWLRHSAGSHMADGDVDLRVIRDNLGHASLTTTSLYLHADDDHRHDETGQKHRIDW</sequence>
<evidence type="ECO:0000259" key="11">
    <source>
        <dbReference type="PROSITE" id="PS51900"/>
    </source>
</evidence>
<dbReference type="OrthoDB" id="8610787at2"/>
<proteinExistence type="predicted"/>
<dbReference type="GO" id="GO:0003677">
    <property type="term" value="F:DNA binding"/>
    <property type="evidence" value="ECO:0007669"/>
    <property type="project" value="UniProtKB-UniRule"/>
</dbReference>
<feature type="domain" description="Tyr recombinase" evidence="10">
    <location>
        <begin position="168"/>
        <end position="383"/>
    </location>
</feature>
<dbReference type="GO" id="GO:0015074">
    <property type="term" value="P:DNA integration"/>
    <property type="evidence" value="ECO:0007669"/>
    <property type="project" value="UniProtKB-KW"/>
</dbReference>
<gene>
    <name evidence="12" type="ORF">WS67_20450</name>
</gene>
<dbReference type="Pfam" id="PF00589">
    <property type="entry name" value="Phage_integrase"/>
    <property type="match status" value="1"/>
</dbReference>
<dbReference type="InterPro" id="IPR010998">
    <property type="entry name" value="Integrase_recombinase_N"/>
</dbReference>